<evidence type="ECO:0000256" key="4">
    <source>
        <dbReference type="ARBA" id="ARBA00022989"/>
    </source>
</evidence>
<dbReference type="GO" id="GO:0005886">
    <property type="term" value="C:plasma membrane"/>
    <property type="evidence" value="ECO:0007669"/>
    <property type="project" value="UniProtKB-SubCell"/>
</dbReference>
<feature type="transmembrane region" description="Helical" evidence="7">
    <location>
        <begin position="508"/>
        <end position="532"/>
    </location>
</feature>
<dbReference type="RefSeq" id="WP_055257969.1">
    <property type="nucleotide sequence ID" value="NZ_CYXT01000003.1"/>
</dbReference>
<dbReference type="Proteomes" id="UP000095598">
    <property type="component" value="Unassembled WGS sequence"/>
</dbReference>
<evidence type="ECO:0000256" key="6">
    <source>
        <dbReference type="ARBA" id="ARBA00038076"/>
    </source>
</evidence>
<accession>A0A173RPS7</accession>
<feature type="transmembrane region" description="Helical" evidence="7">
    <location>
        <begin position="462"/>
        <end position="488"/>
    </location>
</feature>
<feature type="transmembrane region" description="Helical" evidence="7">
    <location>
        <begin position="414"/>
        <end position="436"/>
    </location>
</feature>
<comment type="subcellular location">
    <subcellularLocation>
        <location evidence="1">Cell membrane</location>
        <topology evidence="1">Multi-pass membrane protein</topology>
    </subcellularLocation>
</comment>
<feature type="transmembrane region" description="Helical" evidence="7">
    <location>
        <begin position="826"/>
        <end position="845"/>
    </location>
</feature>
<evidence type="ECO:0000256" key="7">
    <source>
        <dbReference type="SAM" id="Phobius"/>
    </source>
</evidence>
<dbReference type="PANTHER" id="PTHR30572">
    <property type="entry name" value="MEMBRANE COMPONENT OF TRANSPORTER-RELATED"/>
    <property type="match status" value="1"/>
</dbReference>
<dbReference type="InterPro" id="IPR023908">
    <property type="entry name" value="xxxLxxG_rpt"/>
</dbReference>
<reference evidence="9 10" key="1">
    <citation type="submission" date="2015-09" db="EMBL/GenBank/DDBJ databases">
        <authorList>
            <consortium name="Pathogen Informatics"/>
        </authorList>
    </citation>
    <scope>NUCLEOTIDE SEQUENCE [LARGE SCALE GENOMIC DNA]</scope>
    <source>
        <strain evidence="9 10">2789STDY5608868</strain>
    </source>
</reference>
<gene>
    <name evidence="9" type="ORF">ERS852425_00699</name>
</gene>
<evidence type="ECO:0000256" key="1">
    <source>
        <dbReference type="ARBA" id="ARBA00004651"/>
    </source>
</evidence>
<name>A0A173RPS7_ANAHA</name>
<feature type="transmembrane region" description="Helical" evidence="7">
    <location>
        <begin position="578"/>
        <end position="597"/>
    </location>
</feature>
<dbReference type="NCBIfam" id="TIGR03057">
    <property type="entry name" value="xxxLxxG_by_4"/>
    <property type="match status" value="1"/>
</dbReference>
<dbReference type="EMBL" id="CYXT01000003">
    <property type="protein sequence ID" value="CUM80094.1"/>
    <property type="molecule type" value="Genomic_DNA"/>
</dbReference>
<feature type="transmembrane region" description="Helical" evidence="7">
    <location>
        <begin position="775"/>
        <end position="799"/>
    </location>
</feature>
<keyword evidence="4 7" id="KW-1133">Transmembrane helix</keyword>
<evidence type="ECO:0000256" key="2">
    <source>
        <dbReference type="ARBA" id="ARBA00022475"/>
    </source>
</evidence>
<protein>
    <submittedName>
        <fullName evidence="9">X-X-X-Leu-X-X-Gly heptad repeats</fullName>
    </submittedName>
</protein>
<evidence type="ECO:0000313" key="10">
    <source>
        <dbReference type="Proteomes" id="UP000095598"/>
    </source>
</evidence>
<dbReference type="AlphaFoldDB" id="A0A173RPS7"/>
<evidence type="ECO:0000313" key="9">
    <source>
        <dbReference type="EMBL" id="CUM80094.1"/>
    </source>
</evidence>
<evidence type="ECO:0000256" key="3">
    <source>
        <dbReference type="ARBA" id="ARBA00022692"/>
    </source>
</evidence>
<proteinExistence type="inferred from homology"/>
<feature type="transmembrane region" description="Helical" evidence="7">
    <location>
        <begin position="20"/>
        <end position="41"/>
    </location>
</feature>
<dbReference type="InterPro" id="IPR003838">
    <property type="entry name" value="ABC3_permease_C"/>
</dbReference>
<dbReference type="Pfam" id="PF02687">
    <property type="entry name" value="FtsX"/>
    <property type="match status" value="2"/>
</dbReference>
<feature type="transmembrane region" description="Helical" evidence="7">
    <location>
        <begin position="865"/>
        <end position="888"/>
    </location>
</feature>
<organism evidence="9 10">
    <name type="scientific">Anaerostipes hadrus</name>
    <dbReference type="NCBI Taxonomy" id="649756"/>
    <lineage>
        <taxon>Bacteria</taxon>
        <taxon>Bacillati</taxon>
        <taxon>Bacillota</taxon>
        <taxon>Clostridia</taxon>
        <taxon>Lachnospirales</taxon>
        <taxon>Lachnospiraceae</taxon>
        <taxon>Anaerostipes</taxon>
    </lineage>
</organism>
<evidence type="ECO:0000256" key="5">
    <source>
        <dbReference type="ARBA" id="ARBA00023136"/>
    </source>
</evidence>
<feature type="domain" description="ABC3 transporter permease C-terminal" evidence="8">
    <location>
        <begin position="418"/>
        <end position="533"/>
    </location>
</feature>
<dbReference type="InterPro" id="IPR050250">
    <property type="entry name" value="Macrolide_Exporter_MacB"/>
</dbReference>
<dbReference type="GO" id="GO:0022857">
    <property type="term" value="F:transmembrane transporter activity"/>
    <property type="evidence" value="ECO:0007669"/>
    <property type="project" value="TreeGrafter"/>
</dbReference>
<feature type="domain" description="ABC3 transporter permease C-terminal" evidence="8">
    <location>
        <begin position="782"/>
        <end position="898"/>
    </location>
</feature>
<sequence length="909" mass="102936">MEKVLRKRAWRDLKENKFRYFALAFLIIISMYLVISLVGAADTIVDGTTKQAKKHKLEDGQFQVFVPLTTKQKENFTKKGLTVEETFYLDFRQKDGSKLRIFKNRKKVNKINLDEGRLAKNKSEVVVEKRYAQEHNLKTGSKITIDGNFYKITGIGSVPDYDACYEKLSDSTVDSKQFGLAFVTEDAYENLKDNENSIQSEEYIYAYRLNGAMTQKQLKNKLKKITFNPDDVDDPYFKDYWEETAGKKDDIKDGIKKLTDASTQMSDGLNKLSENNETLQKGANQIFQAYLKTAESQLTSFGVTSLTENNYANILKSLIAKSSDGLTRLSLESAKEQLDALKTYRDGIKAYTNGVKKASDGSSKLKEGTDQLEEGTKELMKAFDMETSNLTQFLKADDNIRIGAAAGDQVISKLAGMVAGVIIMILFTYVISVFVIHEIEKENSIIGTLYALGVIKKQLLKYYLTVPVIVTFLAGLAGTIIGYSPIGIPTQMQDCYDYFSIPDLSPELLIYLLVYGIVMPPLVAVIVNYFVIRKKLSRPALSMIRNEQKKSHISKVKLGDMPFLTKFRIRQSLREARAGFTVVFGMFIALLVMMIGLDCYVMCDHISKENKKDTKFEYMYTYKYPDKKVPKGGDACFVKGLHKEVWGYDLEISLIGIENDNPYFSQDKDLPKAKNKVVISSAMAQKYDLKKGDSIILSDEEDEMDYAFQVADITQYSSGLYAFMDIDSMRDLFQTSSDYYNMVVSKKKLSIDSGKLYATTSKKAIEESSDVFINMMIPMMGMIVGLSVIIFAIVMYLMIKVMIDRSAQNIALMKVFGYRKKEIKKLYLEGNFYMIAIGALISVPLSKKLMDAMYPVMVSNIACGMNLSFTWQMYALIYAGIIITYLVINKLLVRKIYKVGLSDALKNRE</sequence>
<comment type="similarity">
    <text evidence="6">Belongs to the ABC-4 integral membrane protein family.</text>
</comment>
<keyword evidence="3 7" id="KW-0812">Transmembrane</keyword>
<evidence type="ECO:0000259" key="8">
    <source>
        <dbReference type="Pfam" id="PF02687"/>
    </source>
</evidence>
<dbReference type="PANTHER" id="PTHR30572:SF4">
    <property type="entry name" value="ABC TRANSPORTER PERMEASE YTRF"/>
    <property type="match status" value="1"/>
</dbReference>
<keyword evidence="5 7" id="KW-0472">Membrane</keyword>
<keyword evidence="2" id="KW-1003">Cell membrane</keyword>